<dbReference type="Proteomes" id="UP001445335">
    <property type="component" value="Unassembled WGS sequence"/>
</dbReference>
<dbReference type="GO" id="GO:0005634">
    <property type="term" value="C:nucleus"/>
    <property type="evidence" value="ECO:0007669"/>
    <property type="project" value="UniProtKB-SubCell"/>
</dbReference>
<evidence type="ECO:0000256" key="3">
    <source>
        <dbReference type="ARBA" id="ARBA00023242"/>
    </source>
</evidence>
<reference evidence="5 6" key="1">
    <citation type="journal article" date="2024" name="Nat. Commun.">
        <title>Phylogenomics reveals the evolutionary origins of lichenization in chlorophyte algae.</title>
        <authorList>
            <person name="Puginier C."/>
            <person name="Libourel C."/>
            <person name="Otte J."/>
            <person name="Skaloud P."/>
            <person name="Haon M."/>
            <person name="Grisel S."/>
            <person name="Petersen M."/>
            <person name="Berrin J.G."/>
            <person name="Delaux P.M."/>
            <person name="Dal Grande F."/>
            <person name="Keller J."/>
        </authorList>
    </citation>
    <scope>NUCLEOTIDE SEQUENCE [LARGE SCALE GENOMIC DNA]</scope>
    <source>
        <strain evidence="5 6">SAG 245.80</strain>
    </source>
</reference>
<comment type="caution">
    <text evidence="5">The sequence shown here is derived from an EMBL/GenBank/DDBJ whole genome shotgun (WGS) entry which is preliminary data.</text>
</comment>
<evidence type="ECO:0000256" key="2">
    <source>
        <dbReference type="ARBA" id="ARBA00009389"/>
    </source>
</evidence>
<organism evidence="5 6">
    <name type="scientific">Elliptochloris bilobata</name>
    <dbReference type="NCBI Taxonomy" id="381761"/>
    <lineage>
        <taxon>Eukaryota</taxon>
        <taxon>Viridiplantae</taxon>
        <taxon>Chlorophyta</taxon>
        <taxon>core chlorophytes</taxon>
        <taxon>Trebouxiophyceae</taxon>
        <taxon>Trebouxiophyceae incertae sedis</taxon>
        <taxon>Elliptochloris clade</taxon>
        <taxon>Elliptochloris</taxon>
    </lineage>
</organism>
<proteinExistence type="inferred from homology"/>
<dbReference type="PANTHER" id="PTHR13168">
    <property type="entry name" value="ASSOCIATE OF C-MYC AMY-1"/>
    <property type="match status" value="1"/>
</dbReference>
<evidence type="ECO:0000256" key="1">
    <source>
        <dbReference type="ARBA" id="ARBA00004123"/>
    </source>
</evidence>
<dbReference type="EMBL" id="JALJOU010000001">
    <property type="protein sequence ID" value="KAK9846256.1"/>
    <property type="molecule type" value="Genomic_DNA"/>
</dbReference>
<dbReference type="InterPro" id="IPR026060">
    <property type="entry name" value="AMY1"/>
</dbReference>
<evidence type="ECO:0008006" key="7">
    <source>
        <dbReference type="Google" id="ProtNLM"/>
    </source>
</evidence>
<keyword evidence="4" id="KW-0175">Coiled coil</keyword>
<evidence type="ECO:0000313" key="5">
    <source>
        <dbReference type="EMBL" id="KAK9846256.1"/>
    </source>
</evidence>
<keyword evidence="3" id="KW-0539">Nucleus</keyword>
<comment type="similarity">
    <text evidence="2">Belongs to the AMY1 family.</text>
</comment>
<feature type="coiled-coil region" evidence="4">
    <location>
        <begin position="68"/>
        <end position="95"/>
    </location>
</feature>
<protein>
    <recommendedName>
        <fullName evidence="7">c-Myc-binding protein</fullName>
    </recommendedName>
</protein>
<dbReference type="GO" id="GO:0003713">
    <property type="term" value="F:transcription coactivator activity"/>
    <property type="evidence" value="ECO:0007669"/>
    <property type="project" value="InterPro"/>
</dbReference>
<keyword evidence="6" id="KW-1185">Reference proteome</keyword>
<accession>A0AAW1SK47</accession>
<sequence>MTELTAEEAEQQISFRKYLADSGVLDFTTQFLVALYEEDTRPSNALEFVKSRLGAPTAAETLAREEEARRVQGELAAARAELESLRAQLEALGAEAAPPEA</sequence>
<dbReference type="AlphaFoldDB" id="A0AAW1SK47"/>
<dbReference type="PRINTS" id="PR02028">
    <property type="entry name" value="CMYCBINDINGP"/>
</dbReference>
<evidence type="ECO:0000256" key="4">
    <source>
        <dbReference type="SAM" id="Coils"/>
    </source>
</evidence>
<dbReference type="PANTHER" id="PTHR13168:SF0">
    <property type="entry name" value="C-MYC-BINDING PROTEIN"/>
    <property type="match status" value="1"/>
</dbReference>
<gene>
    <name evidence="5" type="ORF">WJX81_000146</name>
</gene>
<evidence type="ECO:0000313" key="6">
    <source>
        <dbReference type="Proteomes" id="UP001445335"/>
    </source>
</evidence>
<name>A0AAW1SK47_9CHLO</name>
<comment type="subcellular location">
    <subcellularLocation>
        <location evidence="1">Nucleus</location>
    </subcellularLocation>
</comment>